<dbReference type="PANTHER" id="PTHR33823:SF2">
    <property type="entry name" value="RNA POLYMERASE-BINDING TRANSCRIPTION FACTOR DKSA"/>
    <property type="match status" value="1"/>
</dbReference>
<dbReference type="PANTHER" id="PTHR33823">
    <property type="entry name" value="RNA POLYMERASE-BINDING TRANSCRIPTION FACTOR DKSA-RELATED"/>
    <property type="match status" value="1"/>
</dbReference>
<evidence type="ECO:0000256" key="3">
    <source>
        <dbReference type="ARBA" id="ARBA00022833"/>
    </source>
</evidence>
<dbReference type="InterPro" id="IPR037187">
    <property type="entry name" value="DnaK_N"/>
</dbReference>
<organism evidence="6">
    <name type="scientific">Oceaniferula spumae</name>
    <dbReference type="NCBI Taxonomy" id="2979115"/>
    <lineage>
        <taxon>Bacteria</taxon>
        <taxon>Pseudomonadati</taxon>
        <taxon>Verrucomicrobiota</taxon>
        <taxon>Verrucomicrobiia</taxon>
        <taxon>Verrucomicrobiales</taxon>
        <taxon>Verrucomicrobiaceae</taxon>
        <taxon>Oceaniferula</taxon>
    </lineage>
</organism>
<keyword evidence="2" id="KW-0863">Zinc-finger</keyword>
<feature type="zinc finger region" description="dksA C4-type" evidence="4">
    <location>
        <begin position="83"/>
        <end position="107"/>
    </location>
</feature>
<dbReference type="PROSITE" id="PS51128">
    <property type="entry name" value="ZF_DKSA_2"/>
    <property type="match status" value="1"/>
</dbReference>
<dbReference type="Pfam" id="PF01258">
    <property type="entry name" value="zf-dskA_traR"/>
    <property type="match status" value="1"/>
</dbReference>
<keyword evidence="3" id="KW-0862">Zinc</keyword>
<dbReference type="SUPFAM" id="SSF109635">
    <property type="entry name" value="DnaK suppressor protein DksA, alpha-hairpin domain"/>
    <property type="match status" value="1"/>
</dbReference>
<dbReference type="GO" id="GO:0008270">
    <property type="term" value="F:zinc ion binding"/>
    <property type="evidence" value="ECO:0007669"/>
    <property type="project" value="UniProtKB-KW"/>
</dbReference>
<name>A0AAT9FPZ9_9BACT</name>
<reference evidence="6" key="1">
    <citation type="submission" date="2024-07" db="EMBL/GenBank/DDBJ databases">
        <title>Complete genome sequence of Verrucomicrobiaceae bacterium NT6N.</title>
        <authorList>
            <person name="Huang C."/>
            <person name="Takami H."/>
            <person name="Hamasaki K."/>
        </authorList>
    </citation>
    <scope>NUCLEOTIDE SEQUENCE</scope>
    <source>
        <strain evidence="6">NT6N</strain>
    </source>
</reference>
<feature type="domain" description="Zinc finger DksA/TraR C4-type" evidence="5">
    <location>
        <begin position="78"/>
        <end position="113"/>
    </location>
</feature>
<proteinExistence type="predicted"/>
<gene>
    <name evidence="6" type="primary">dksA</name>
    <name evidence="6" type="ORF">NT6N_31250</name>
</gene>
<dbReference type="InterPro" id="IPR000962">
    <property type="entry name" value="Znf_DskA_TraR"/>
</dbReference>
<dbReference type="KEGG" id="osu:NT6N_31250"/>
<dbReference type="SUPFAM" id="SSF57716">
    <property type="entry name" value="Glucocorticoid receptor-like (DNA-binding domain)"/>
    <property type="match status" value="1"/>
</dbReference>
<protein>
    <submittedName>
        <fullName evidence="6">RNA polymerase-binding transcription factor DksA</fullName>
    </submittedName>
</protein>
<evidence type="ECO:0000313" key="6">
    <source>
        <dbReference type="EMBL" id="BDS08085.1"/>
    </source>
</evidence>
<evidence type="ECO:0000256" key="2">
    <source>
        <dbReference type="ARBA" id="ARBA00022771"/>
    </source>
</evidence>
<sequence length="116" mass="12775">MTNNEQNEMRKTLIQQRQKVLNDVSRHGVMSGSTAGAISDEAERAEKIADTLVELQLGYKESKLLEKIDLAIERLDDGTYGICKDCGGDIGLARLQAKPYSSLCIDCQSAKEQNKA</sequence>
<dbReference type="AlphaFoldDB" id="A0AAT9FPZ9"/>
<evidence type="ECO:0000259" key="5">
    <source>
        <dbReference type="Pfam" id="PF01258"/>
    </source>
</evidence>
<evidence type="ECO:0000256" key="4">
    <source>
        <dbReference type="PROSITE-ProRule" id="PRU00510"/>
    </source>
</evidence>
<dbReference type="Gene3D" id="1.20.120.910">
    <property type="entry name" value="DksA, coiled-coil domain"/>
    <property type="match status" value="1"/>
</dbReference>
<accession>A0AAT9FPZ9</accession>
<evidence type="ECO:0000256" key="1">
    <source>
        <dbReference type="ARBA" id="ARBA00022723"/>
    </source>
</evidence>
<dbReference type="EMBL" id="AP026866">
    <property type="protein sequence ID" value="BDS08085.1"/>
    <property type="molecule type" value="Genomic_DNA"/>
</dbReference>
<keyword evidence="1" id="KW-0479">Metal-binding</keyword>